<accession>A0A2U8FTB2</accession>
<sequence length="101" mass="11012">MDKLIVTRLLELVEPLVALSISHLTATTRQKLANDDLSVNVYPNDHGGFVYVGAPPYTVPAENDMATIFEAARLAGIVWLKFDSDAAIVDGLPIFEETDPL</sequence>
<dbReference type="KEGG" id="aon:DEH84_08635"/>
<gene>
    <name evidence="2" type="ORF">DEH84_08635</name>
</gene>
<dbReference type="Proteomes" id="UP000244892">
    <property type="component" value="Chromosome"/>
</dbReference>
<dbReference type="EMBL" id="CP029210">
    <property type="protein sequence ID" value="AWI53486.1"/>
    <property type="molecule type" value="Genomic_DNA"/>
</dbReference>
<organism evidence="2 3">
    <name type="scientific">Aquabacterium olei</name>
    <dbReference type="NCBI Taxonomy" id="1296669"/>
    <lineage>
        <taxon>Bacteria</taxon>
        <taxon>Pseudomonadati</taxon>
        <taxon>Pseudomonadota</taxon>
        <taxon>Betaproteobacteria</taxon>
        <taxon>Burkholderiales</taxon>
        <taxon>Aquabacterium</taxon>
    </lineage>
</organism>
<feature type="domain" description="DUF5983" evidence="1">
    <location>
        <begin position="17"/>
        <end position="96"/>
    </location>
</feature>
<protein>
    <recommendedName>
        <fullName evidence="1">DUF5983 domain-containing protein</fullName>
    </recommendedName>
</protein>
<proteinExistence type="predicted"/>
<dbReference type="Pfam" id="PF19419">
    <property type="entry name" value="DUF5983"/>
    <property type="match status" value="1"/>
</dbReference>
<dbReference type="AlphaFoldDB" id="A0A2U8FTB2"/>
<evidence type="ECO:0000313" key="2">
    <source>
        <dbReference type="EMBL" id="AWI53486.1"/>
    </source>
</evidence>
<evidence type="ECO:0000259" key="1">
    <source>
        <dbReference type="Pfam" id="PF19419"/>
    </source>
</evidence>
<keyword evidence="3" id="KW-1185">Reference proteome</keyword>
<dbReference type="RefSeq" id="WP_109036490.1">
    <property type="nucleotide sequence ID" value="NZ_CP029210.1"/>
</dbReference>
<reference evidence="2 3" key="1">
    <citation type="submission" date="2018-05" db="EMBL/GenBank/DDBJ databases">
        <title>complete genome sequence of Aquabacterium olei NBRC 110486.</title>
        <authorList>
            <person name="Tang B."/>
            <person name="Chang J."/>
            <person name="Zhang L."/>
            <person name="Yang H."/>
        </authorList>
    </citation>
    <scope>NUCLEOTIDE SEQUENCE [LARGE SCALE GENOMIC DNA]</scope>
    <source>
        <strain evidence="2 3">NBRC 110486</strain>
    </source>
</reference>
<dbReference type="InterPro" id="IPR046025">
    <property type="entry name" value="DUF5983"/>
</dbReference>
<name>A0A2U8FTB2_9BURK</name>
<dbReference type="OrthoDB" id="8905548at2"/>
<evidence type="ECO:0000313" key="3">
    <source>
        <dbReference type="Proteomes" id="UP000244892"/>
    </source>
</evidence>